<dbReference type="Gene3D" id="1.10.10.10">
    <property type="entry name" value="Winged helix-like DNA-binding domain superfamily/Winged helix DNA-binding domain"/>
    <property type="match status" value="1"/>
</dbReference>
<feature type="compositionally biased region" description="Polar residues" evidence="1">
    <location>
        <begin position="10"/>
        <end position="27"/>
    </location>
</feature>
<reference evidence="3 4" key="1">
    <citation type="submission" date="2019-06" db="EMBL/GenBank/DDBJ databases">
        <title>Sequencing the genomes of 1000 actinobacteria strains.</title>
        <authorList>
            <person name="Klenk H.-P."/>
        </authorList>
    </citation>
    <scope>NUCLEOTIDE SEQUENCE [LARGE SCALE GENOMIC DNA]</scope>
    <source>
        <strain evidence="3 4">DSM 19560</strain>
    </source>
</reference>
<dbReference type="EMBL" id="VIVQ01000003">
    <property type="protein sequence ID" value="TWE09249.1"/>
    <property type="molecule type" value="Genomic_DNA"/>
</dbReference>
<evidence type="ECO:0000313" key="3">
    <source>
        <dbReference type="EMBL" id="TWE09249.1"/>
    </source>
</evidence>
<feature type="region of interest" description="Disordered" evidence="1">
    <location>
        <begin position="1"/>
        <end position="27"/>
    </location>
</feature>
<dbReference type="InterPro" id="IPR036388">
    <property type="entry name" value="WH-like_DNA-bd_sf"/>
</dbReference>
<dbReference type="SUPFAM" id="SSF46785">
    <property type="entry name" value="Winged helix' DNA-binding domain"/>
    <property type="match status" value="1"/>
</dbReference>
<protein>
    <submittedName>
        <fullName evidence="3">ArsR family transcriptional regulator</fullName>
    </submittedName>
</protein>
<feature type="domain" description="HTH arsR-type" evidence="2">
    <location>
        <begin position="28"/>
        <end position="110"/>
    </location>
</feature>
<name>A0A561E0W8_9MICO</name>
<dbReference type="InterPro" id="IPR036390">
    <property type="entry name" value="WH_DNA-bd_sf"/>
</dbReference>
<evidence type="ECO:0000256" key="1">
    <source>
        <dbReference type="SAM" id="MobiDB-lite"/>
    </source>
</evidence>
<dbReference type="AlphaFoldDB" id="A0A561E0W8"/>
<organism evidence="3 4">
    <name type="scientific">Rudaeicoccus suwonensis</name>
    <dbReference type="NCBI Taxonomy" id="657409"/>
    <lineage>
        <taxon>Bacteria</taxon>
        <taxon>Bacillati</taxon>
        <taxon>Actinomycetota</taxon>
        <taxon>Actinomycetes</taxon>
        <taxon>Micrococcales</taxon>
        <taxon>Dermacoccaceae</taxon>
        <taxon>Rudaeicoccus</taxon>
    </lineage>
</organism>
<dbReference type="Pfam" id="PF12840">
    <property type="entry name" value="HTH_20"/>
    <property type="match status" value="1"/>
</dbReference>
<dbReference type="SMART" id="SM00418">
    <property type="entry name" value="HTH_ARSR"/>
    <property type="match status" value="1"/>
</dbReference>
<keyword evidence="4" id="KW-1185">Reference proteome</keyword>
<evidence type="ECO:0000259" key="2">
    <source>
        <dbReference type="SMART" id="SM00418"/>
    </source>
</evidence>
<dbReference type="Proteomes" id="UP000318297">
    <property type="component" value="Unassembled WGS sequence"/>
</dbReference>
<proteinExistence type="predicted"/>
<evidence type="ECO:0000313" key="4">
    <source>
        <dbReference type="Proteomes" id="UP000318297"/>
    </source>
</evidence>
<feature type="region of interest" description="Disordered" evidence="1">
    <location>
        <begin position="91"/>
        <end position="110"/>
    </location>
</feature>
<dbReference type="GO" id="GO:0003700">
    <property type="term" value="F:DNA-binding transcription factor activity"/>
    <property type="evidence" value="ECO:0007669"/>
    <property type="project" value="InterPro"/>
</dbReference>
<dbReference type="InterPro" id="IPR011991">
    <property type="entry name" value="ArsR-like_HTH"/>
</dbReference>
<comment type="caution">
    <text evidence="3">The sequence shown here is derived from an EMBL/GenBank/DDBJ whole genome shotgun (WGS) entry which is preliminary data.</text>
</comment>
<dbReference type="InterPro" id="IPR001845">
    <property type="entry name" value="HTH_ArsR_DNA-bd_dom"/>
</dbReference>
<accession>A0A561E0W8</accession>
<gene>
    <name evidence="3" type="ORF">BKA23_2949</name>
</gene>
<sequence length="205" mass="22141">MHNYCARMPQSPTRSSEDASATQVATQSPLRALAHPLRSRLLAQLKVHGEATATQLAVALDTHTGATSYHLRKLAEAGLIADTGTGTGRRRVWRAVDPPRRADPAEPLDEDEAAAAEWLQRDYIEHFAERAGAWVSAAPTWPATWQEHCGLDDHAVLVTTEQLTALSAELAEVLDRYRRAGAGTPGARRVAAYTALLPIDPPPGS</sequence>
<dbReference type="CDD" id="cd00090">
    <property type="entry name" value="HTH_ARSR"/>
    <property type="match status" value="1"/>
</dbReference>